<keyword evidence="3" id="KW-0489">Methyltransferase</keyword>
<feature type="region of interest" description="Disordered" evidence="9">
    <location>
        <begin position="1"/>
        <end position="26"/>
    </location>
</feature>
<dbReference type="InterPro" id="IPR007728">
    <property type="entry name" value="Pre-SET_dom"/>
</dbReference>
<dbReference type="PROSITE" id="PS50867">
    <property type="entry name" value="PRE_SET"/>
    <property type="match status" value="1"/>
</dbReference>
<name>A0ABD2LCA7_9BILA</name>
<keyword evidence="4" id="KW-0808">Transferase</keyword>
<evidence type="ECO:0000313" key="14">
    <source>
        <dbReference type="EMBL" id="KAL3112836.1"/>
    </source>
</evidence>
<evidence type="ECO:0000256" key="8">
    <source>
        <dbReference type="ARBA" id="ARBA00023328"/>
    </source>
</evidence>
<feature type="domain" description="Chromo" evidence="10">
    <location>
        <begin position="244"/>
        <end position="307"/>
    </location>
</feature>
<dbReference type="SUPFAM" id="SSF82199">
    <property type="entry name" value="SET domain"/>
    <property type="match status" value="1"/>
</dbReference>
<dbReference type="PROSITE" id="PS50280">
    <property type="entry name" value="SET"/>
    <property type="match status" value="1"/>
</dbReference>
<dbReference type="EMBL" id="JBICBT010000463">
    <property type="protein sequence ID" value="KAL3112836.1"/>
    <property type="molecule type" value="Genomic_DNA"/>
</dbReference>
<dbReference type="Gene3D" id="2.170.270.10">
    <property type="entry name" value="SET domain"/>
    <property type="match status" value="1"/>
</dbReference>
<evidence type="ECO:0000259" key="13">
    <source>
        <dbReference type="PROSITE" id="PS50868"/>
    </source>
</evidence>
<dbReference type="SUPFAM" id="SSF54160">
    <property type="entry name" value="Chromo domain-like"/>
    <property type="match status" value="1"/>
</dbReference>
<reference evidence="14 15" key="1">
    <citation type="submission" date="2024-10" db="EMBL/GenBank/DDBJ databases">
        <authorList>
            <person name="Kim D."/>
        </authorList>
    </citation>
    <scope>NUCLEOTIDE SEQUENCE [LARGE SCALE GENOMIC DNA]</scope>
    <source>
        <strain evidence="14">BH-2024</strain>
    </source>
</reference>
<keyword evidence="2" id="KW-0158">Chromosome</keyword>
<feature type="domain" description="SET" evidence="11">
    <location>
        <begin position="468"/>
        <end position="588"/>
    </location>
</feature>
<dbReference type="Pfam" id="PF05033">
    <property type="entry name" value="Pre-SET"/>
    <property type="match status" value="1"/>
</dbReference>
<feature type="domain" description="Post-SET" evidence="13">
    <location>
        <begin position="598"/>
        <end position="614"/>
    </location>
</feature>
<dbReference type="GO" id="GO:0032259">
    <property type="term" value="P:methylation"/>
    <property type="evidence" value="ECO:0007669"/>
    <property type="project" value="UniProtKB-KW"/>
</dbReference>
<feature type="domain" description="Pre-SET" evidence="12">
    <location>
        <begin position="400"/>
        <end position="465"/>
    </location>
</feature>
<dbReference type="PROSITE" id="PS50013">
    <property type="entry name" value="CHROMO_2"/>
    <property type="match status" value="1"/>
</dbReference>
<proteinExistence type="predicted"/>
<evidence type="ECO:0000313" key="15">
    <source>
        <dbReference type="Proteomes" id="UP001620626"/>
    </source>
</evidence>
<dbReference type="AlphaFoldDB" id="A0ABD2LCA7"/>
<keyword evidence="6" id="KW-0479">Metal-binding</keyword>
<dbReference type="Pfam" id="PF00856">
    <property type="entry name" value="SET"/>
    <property type="match status" value="1"/>
</dbReference>
<dbReference type="Gene3D" id="2.40.50.40">
    <property type="match status" value="1"/>
</dbReference>
<dbReference type="SMART" id="SM00317">
    <property type="entry name" value="SET"/>
    <property type="match status" value="1"/>
</dbReference>
<dbReference type="InterPro" id="IPR001214">
    <property type="entry name" value="SET_dom"/>
</dbReference>
<dbReference type="GO" id="GO:0000775">
    <property type="term" value="C:chromosome, centromeric region"/>
    <property type="evidence" value="ECO:0007669"/>
    <property type="project" value="UniProtKB-SubCell"/>
</dbReference>
<dbReference type="InterPro" id="IPR000953">
    <property type="entry name" value="Chromo/chromo_shadow_dom"/>
</dbReference>
<feature type="compositionally biased region" description="Low complexity" evidence="9">
    <location>
        <begin position="14"/>
        <end position="24"/>
    </location>
</feature>
<evidence type="ECO:0000256" key="9">
    <source>
        <dbReference type="SAM" id="MobiDB-lite"/>
    </source>
</evidence>
<evidence type="ECO:0000259" key="12">
    <source>
        <dbReference type="PROSITE" id="PS50867"/>
    </source>
</evidence>
<evidence type="ECO:0000256" key="4">
    <source>
        <dbReference type="ARBA" id="ARBA00022679"/>
    </source>
</evidence>
<dbReference type="PANTHER" id="PTHR46223:SF3">
    <property type="entry name" value="HISTONE-LYSINE N-METHYLTRANSFERASE SET-23"/>
    <property type="match status" value="1"/>
</dbReference>
<sequence length="615" mass="70143">MSLGLFPSSTAVYSSNSDNENDQNNKFRGSTVLRASSENSATSNNSSGFALSNQQKAPFSIAERAATAAQRPHRRGISPFKQQQQQPNGVISVHGADMDGIAQSDQKDHFLLNFFVGKVTEGAVVAAQSPQRNHHHLNEFEKQLMRENGFNHSVAVCNTNFDTVNRSTIGRLEAFYLAFGVEGEKLTKRLFGGQDNSHFSQETRLAPQIEPTTTKILLNSSSSSSCSSKVSSGGMRPVTDDNQWVVEKILKKRVTVCDGMRNVSYFLKWEGWDYSFSSWEEHSKENSLDLLVKKFERRTKWRKAIYERELRGVLKRNKRFTYNFWNWLDNRCVFYACHRWEDEMNAVIRVWEKSNKCKQAPIYVENWVDDQIPPTDFAFVLENTFSSRVQQYMKGFLKLEFCMCKANGLTCGAAVNCCSEIFGQLYCYGENSKLDVCKARGNWIVECTDGCSCDIYCPTRVVQRGRQIPIVIFRTLDRGWSVRTAASIQRHQFVCEYIGEVLTVDDAFVLSRPSTYQFQMDGAGEHKLKFVVDAVSYGNEARFINHSCSPNLVVRAVFADRFDESYHRIAFFAKRDIKTGEELTIDYCAIDGNAKGRQKKECTCRSSKCRGFFYY</sequence>
<organism evidence="14 15">
    <name type="scientific">Heterodera trifolii</name>
    <dbReference type="NCBI Taxonomy" id="157864"/>
    <lineage>
        <taxon>Eukaryota</taxon>
        <taxon>Metazoa</taxon>
        <taxon>Ecdysozoa</taxon>
        <taxon>Nematoda</taxon>
        <taxon>Chromadorea</taxon>
        <taxon>Rhabditida</taxon>
        <taxon>Tylenchina</taxon>
        <taxon>Tylenchomorpha</taxon>
        <taxon>Tylenchoidea</taxon>
        <taxon>Heteroderidae</taxon>
        <taxon>Heteroderinae</taxon>
        <taxon>Heterodera</taxon>
    </lineage>
</organism>
<feature type="region of interest" description="Disordered" evidence="9">
    <location>
        <begin position="64"/>
        <end position="87"/>
    </location>
</feature>
<evidence type="ECO:0008006" key="16">
    <source>
        <dbReference type="Google" id="ProtNLM"/>
    </source>
</evidence>
<dbReference type="Proteomes" id="UP001620626">
    <property type="component" value="Unassembled WGS sequence"/>
</dbReference>
<dbReference type="PANTHER" id="PTHR46223">
    <property type="entry name" value="HISTONE-LYSINE N-METHYLTRANSFERASE SUV39H"/>
    <property type="match status" value="1"/>
</dbReference>
<dbReference type="CDD" id="cd00024">
    <property type="entry name" value="CD_CSD"/>
    <property type="match status" value="1"/>
</dbReference>
<comment type="subcellular location">
    <subcellularLocation>
        <location evidence="1">Chromosome</location>
        <location evidence="1">Centromere</location>
    </subcellularLocation>
</comment>
<dbReference type="SMART" id="SM00298">
    <property type="entry name" value="CHROMO"/>
    <property type="match status" value="1"/>
</dbReference>
<keyword evidence="7" id="KW-0862">Zinc</keyword>
<keyword evidence="15" id="KW-1185">Reference proteome</keyword>
<evidence type="ECO:0000256" key="2">
    <source>
        <dbReference type="ARBA" id="ARBA00022454"/>
    </source>
</evidence>
<keyword evidence="5" id="KW-0949">S-adenosyl-L-methionine</keyword>
<dbReference type="InterPro" id="IPR050973">
    <property type="entry name" value="H3K9_Histone-Lys_N-MTase"/>
</dbReference>
<dbReference type="InterPro" id="IPR003616">
    <property type="entry name" value="Post-SET_dom"/>
</dbReference>
<dbReference type="Pfam" id="PF00385">
    <property type="entry name" value="Chromo"/>
    <property type="match status" value="1"/>
</dbReference>
<evidence type="ECO:0000256" key="5">
    <source>
        <dbReference type="ARBA" id="ARBA00022691"/>
    </source>
</evidence>
<gene>
    <name evidence="14" type="ORF">niasHT_019162</name>
</gene>
<accession>A0ABD2LCA7</accession>
<dbReference type="GO" id="GO:0046872">
    <property type="term" value="F:metal ion binding"/>
    <property type="evidence" value="ECO:0007669"/>
    <property type="project" value="UniProtKB-KW"/>
</dbReference>
<evidence type="ECO:0000259" key="10">
    <source>
        <dbReference type="PROSITE" id="PS50013"/>
    </source>
</evidence>
<evidence type="ECO:0000256" key="1">
    <source>
        <dbReference type="ARBA" id="ARBA00004584"/>
    </source>
</evidence>
<comment type="caution">
    <text evidence="14">The sequence shown here is derived from an EMBL/GenBank/DDBJ whole genome shotgun (WGS) entry which is preliminary data.</text>
</comment>
<protein>
    <recommendedName>
        <fullName evidence="16">Histone-lysine N-methyltransferase</fullName>
    </recommendedName>
</protein>
<evidence type="ECO:0000256" key="6">
    <source>
        <dbReference type="ARBA" id="ARBA00022723"/>
    </source>
</evidence>
<evidence type="ECO:0000256" key="7">
    <source>
        <dbReference type="ARBA" id="ARBA00022833"/>
    </source>
</evidence>
<evidence type="ECO:0000256" key="3">
    <source>
        <dbReference type="ARBA" id="ARBA00022603"/>
    </source>
</evidence>
<dbReference type="InterPro" id="IPR016197">
    <property type="entry name" value="Chromo-like_dom_sf"/>
</dbReference>
<dbReference type="InterPro" id="IPR023780">
    <property type="entry name" value="Chromo_domain"/>
</dbReference>
<evidence type="ECO:0000259" key="11">
    <source>
        <dbReference type="PROSITE" id="PS50280"/>
    </source>
</evidence>
<dbReference type="PROSITE" id="PS50868">
    <property type="entry name" value="POST_SET"/>
    <property type="match status" value="1"/>
</dbReference>
<keyword evidence="8" id="KW-0137">Centromere</keyword>
<dbReference type="InterPro" id="IPR046341">
    <property type="entry name" value="SET_dom_sf"/>
</dbReference>
<dbReference type="GO" id="GO:0008168">
    <property type="term" value="F:methyltransferase activity"/>
    <property type="evidence" value="ECO:0007669"/>
    <property type="project" value="UniProtKB-KW"/>
</dbReference>